<dbReference type="PRINTS" id="PR00944">
    <property type="entry name" value="CUEXPORT"/>
</dbReference>
<reference evidence="4" key="1">
    <citation type="journal article" date="2006" name="Proc. Natl. Acad. Sci. U.S.A.">
        <title>The complete genome of Rhodococcus sp. RHA1 provides insights into a catabolic powerhouse.</title>
        <authorList>
            <person name="McLeod M.P."/>
            <person name="Warren R.L."/>
            <person name="Hsiao W.W.L."/>
            <person name="Araki N."/>
            <person name="Myhre M."/>
            <person name="Fernandes C."/>
            <person name="Miyazawa D."/>
            <person name="Wong W."/>
            <person name="Lillquist A.L."/>
            <person name="Wang D."/>
            <person name="Dosanjh M."/>
            <person name="Hara H."/>
            <person name="Petrescu A."/>
            <person name="Morin R.D."/>
            <person name="Yang G."/>
            <person name="Stott J.M."/>
            <person name="Schein J.E."/>
            <person name="Shin H."/>
            <person name="Smailus D."/>
            <person name="Siddiqui A.S."/>
            <person name="Marra M.A."/>
            <person name="Jones S.J.M."/>
            <person name="Holt R."/>
            <person name="Brinkman F.S.L."/>
            <person name="Miyauchi K."/>
            <person name="Fukuda M."/>
            <person name="Davies J.E."/>
            <person name="Mohn W.W."/>
            <person name="Eltis L.D."/>
        </authorList>
    </citation>
    <scope>NUCLEOTIDE SEQUENCE [LARGE SCALE GENOMIC DNA]</scope>
    <source>
        <strain evidence="4">RHA1</strain>
    </source>
</reference>
<dbReference type="InterPro" id="IPR006121">
    <property type="entry name" value="HMA_dom"/>
</dbReference>
<keyword evidence="1" id="KW-0479">Metal-binding</keyword>
<dbReference type="Gene3D" id="3.30.70.100">
    <property type="match status" value="1"/>
</dbReference>
<dbReference type="KEGG" id="rha:RHA1_ro11212"/>
<dbReference type="Pfam" id="PF00403">
    <property type="entry name" value="HMA"/>
    <property type="match status" value="1"/>
</dbReference>
<dbReference type="InterPro" id="IPR036163">
    <property type="entry name" value="HMA_dom_sf"/>
</dbReference>
<organism evidence="3 4">
    <name type="scientific">Rhodococcus jostii (strain RHA1)</name>
    <dbReference type="NCBI Taxonomy" id="101510"/>
    <lineage>
        <taxon>Bacteria</taxon>
        <taxon>Bacillati</taxon>
        <taxon>Actinomycetota</taxon>
        <taxon>Actinomycetes</taxon>
        <taxon>Mycobacteriales</taxon>
        <taxon>Nocardiaceae</taxon>
        <taxon>Rhodococcus</taxon>
    </lineage>
</organism>
<dbReference type="InterPro" id="IPR017969">
    <property type="entry name" value="Heavy-metal-associated_CS"/>
</dbReference>
<dbReference type="GO" id="GO:0006825">
    <property type="term" value="P:copper ion transport"/>
    <property type="evidence" value="ECO:0007669"/>
    <property type="project" value="InterPro"/>
</dbReference>
<evidence type="ECO:0000313" key="4">
    <source>
        <dbReference type="Proteomes" id="UP000008710"/>
    </source>
</evidence>
<dbReference type="OrthoDB" id="9813965at2"/>
<gene>
    <name evidence="3" type="ordered locus">RHA1_ro11212</name>
</gene>
<dbReference type="GO" id="GO:0005507">
    <property type="term" value="F:copper ion binding"/>
    <property type="evidence" value="ECO:0007669"/>
    <property type="project" value="InterPro"/>
</dbReference>
<evidence type="ECO:0000313" key="3">
    <source>
        <dbReference type="EMBL" id="ABH00859.1"/>
    </source>
</evidence>
<dbReference type="AlphaFoldDB" id="Q0RV27"/>
<dbReference type="CDD" id="cd00371">
    <property type="entry name" value="HMA"/>
    <property type="match status" value="1"/>
</dbReference>
<dbReference type="eggNOG" id="COG2608">
    <property type="taxonomic scope" value="Bacteria"/>
</dbReference>
<protein>
    <submittedName>
        <fullName evidence="3">Probable copper ion binding protein</fullName>
    </submittedName>
</protein>
<dbReference type="Proteomes" id="UP000008710">
    <property type="component" value="Plasmid pRHL3"/>
</dbReference>
<feature type="domain" description="HMA" evidence="2">
    <location>
        <begin position="2"/>
        <end position="65"/>
    </location>
</feature>
<dbReference type="HOGENOM" id="CLU_134973_5_1_11"/>
<name>Q0RV27_RHOJR</name>
<dbReference type="EMBL" id="CP000434">
    <property type="protein sequence ID" value="ABH00859.1"/>
    <property type="molecule type" value="Genomic_DNA"/>
</dbReference>
<evidence type="ECO:0000256" key="1">
    <source>
        <dbReference type="ARBA" id="ARBA00022723"/>
    </source>
</evidence>
<dbReference type="PROSITE" id="PS01047">
    <property type="entry name" value="HMA_1"/>
    <property type="match status" value="1"/>
</dbReference>
<dbReference type="SUPFAM" id="SSF55008">
    <property type="entry name" value="HMA, heavy metal-associated domain"/>
    <property type="match status" value="1"/>
</dbReference>
<dbReference type="PROSITE" id="PS50846">
    <property type="entry name" value="HMA_2"/>
    <property type="match status" value="1"/>
</dbReference>
<dbReference type="PATRIC" id="fig|101510.16.peg.9030"/>
<dbReference type="InterPro" id="IPR000428">
    <property type="entry name" value="Cu-bd"/>
</dbReference>
<proteinExistence type="predicted"/>
<evidence type="ECO:0000259" key="2">
    <source>
        <dbReference type="PROSITE" id="PS50846"/>
    </source>
</evidence>
<dbReference type="RefSeq" id="WP_011600486.1">
    <property type="nucleotide sequence ID" value="NC_008271.1"/>
</dbReference>
<geneLocation type="plasmid" evidence="3 4">
    <name>pRHL3</name>
</geneLocation>
<sequence length="94" mass="9025">MTVTTYKVEGMTCGHCVSAVRAAVGSVPGVTGVEVDLAAGTATIAGVPIDGAVAQAISDAGYDVVAAGRNTESHDTVVGTALPLVGDAGGCCCS</sequence>
<keyword evidence="3" id="KW-0614">Plasmid</keyword>
<accession>Q0RV27</accession>